<sequence length="77" mass="8654">MSSYNEFLEEKTKIDSLIEQGYQIASVRENLSGAFVEFAPADQKEENITLHILTADARKHFSNIIIANHKKTNSVSA</sequence>
<name>A0A1H8AH98_9BACI</name>
<accession>A0A1H8AH98</accession>
<dbReference type="STRING" id="930146.SAMN05192533_10516"/>
<gene>
    <name evidence="1" type="ORF">SAMN05192533_10516</name>
</gene>
<dbReference type="Proteomes" id="UP000198553">
    <property type="component" value="Unassembled WGS sequence"/>
</dbReference>
<dbReference type="EMBL" id="FOBW01000005">
    <property type="protein sequence ID" value="SEM70182.1"/>
    <property type="molecule type" value="Genomic_DNA"/>
</dbReference>
<dbReference type="OrthoDB" id="2454651at2"/>
<organism evidence="1 2">
    <name type="scientific">Mesobacillus persicus</name>
    <dbReference type="NCBI Taxonomy" id="930146"/>
    <lineage>
        <taxon>Bacteria</taxon>
        <taxon>Bacillati</taxon>
        <taxon>Bacillota</taxon>
        <taxon>Bacilli</taxon>
        <taxon>Bacillales</taxon>
        <taxon>Bacillaceae</taxon>
        <taxon>Mesobacillus</taxon>
    </lineage>
</organism>
<reference evidence="2" key="1">
    <citation type="submission" date="2016-10" db="EMBL/GenBank/DDBJ databases">
        <authorList>
            <person name="Varghese N."/>
            <person name="Submissions S."/>
        </authorList>
    </citation>
    <scope>NUCLEOTIDE SEQUENCE [LARGE SCALE GENOMIC DNA]</scope>
    <source>
        <strain evidence="2">B48,IBRC-M 10115,DSM 25386,CECT 8001</strain>
    </source>
</reference>
<evidence type="ECO:0000313" key="2">
    <source>
        <dbReference type="Proteomes" id="UP000198553"/>
    </source>
</evidence>
<dbReference type="AlphaFoldDB" id="A0A1H8AH98"/>
<evidence type="ECO:0000313" key="1">
    <source>
        <dbReference type="EMBL" id="SEM70182.1"/>
    </source>
</evidence>
<protein>
    <submittedName>
        <fullName evidence="1">Uncharacterized protein</fullName>
    </submittedName>
</protein>
<proteinExistence type="predicted"/>
<dbReference type="RefSeq" id="WP_090743601.1">
    <property type="nucleotide sequence ID" value="NZ_FOBW01000005.1"/>
</dbReference>
<keyword evidence="2" id="KW-1185">Reference proteome</keyword>